<dbReference type="RefSeq" id="WP_304541868.1">
    <property type="nucleotide sequence ID" value="NZ_JARPTC010000007.1"/>
</dbReference>
<reference evidence="1" key="1">
    <citation type="journal article" date="2023" name="J. Hazard. Mater.">
        <title>Anaerobic biodegradation of pyrene and benzo[a]pyrene by a new sulfate-reducing Desulforamulus aquiferis strain DSA.</title>
        <authorList>
            <person name="Zhang Z."/>
            <person name="Sun J."/>
            <person name="Gong X."/>
            <person name="Wang C."/>
            <person name="Wang H."/>
        </authorList>
    </citation>
    <scope>NUCLEOTIDE SEQUENCE</scope>
    <source>
        <strain evidence="1">DSA</strain>
    </source>
</reference>
<protein>
    <submittedName>
        <fullName evidence="1">P-II family nitrogen regulator</fullName>
    </submittedName>
</protein>
<dbReference type="Pfam" id="PF00543">
    <property type="entry name" value="P-II"/>
    <property type="match status" value="1"/>
</dbReference>
<dbReference type="InterPro" id="IPR002187">
    <property type="entry name" value="N-reg_PII"/>
</dbReference>
<gene>
    <name evidence="1" type="ORF">P6N53_05965</name>
</gene>
<dbReference type="GO" id="GO:0030234">
    <property type="term" value="F:enzyme regulator activity"/>
    <property type="evidence" value="ECO:0007669"/>
    <property type="project" value="InterPro"/>
</dbReference>
<dbReference type="GO" id="GO:0006808">
    <property type="term" value="P:regulation of nitrogen utilization"/>
    <property type="evidence" value="ECO:0007669"/>
    <property type="project" value="InterPro"/>
</dbReference>
<keyword evidence="2" id="KW-1185">Reference proteome</keyword>
<sequence length="118" mass="12753">MNMSHDHKLIITIIKKGRSEKIIDAAKKAGARGGTIINGRGVGIHEQKKILGIPIEPEKEIILTLIHRDKVDTVLQAIVEAGNLNKPGTGIGFVLDVEKVVGIVCLVEPFLDGKVCQE</sequence>
<dbReference type="Proteomes" id="UP001172911">
    <property type="component" value="Unassembled WGS sequence"/>
</dbReference>
<dbReference type="AlphaFoldDB" id="A0AAW7ZDA2"/>
<dbReference type="Gene3D" id="3.30.70.120">
    <property type="match status" value="1"/>
</dbReference>
<evidence type="ECO:0000313" key="2">
    <source>
        <dbReference type="Proteomes" id="UP001172911"/>
    </source>
</evidence>
<dbReference type="SUPFAM" id="SSF54913">
    <property type="entry name" value="GlnB-like"/>
    <property type="match status" value="1"/>
</dbReference>
<dbReference type="InterPro" id="IPR011322">
    <property type="entry name" value="N-reg_PII-like_a/b"/>
</dbReference>
<dbReference type="PROSITE" id="PS51343">
    <property type="entry name" value="PII_GLNB_DOM"/>
    <property type="match status" value="1"/>
</dbReference>
<accession>A0AAW7ZDA2</accession>
<name>A0AAW7ZDA2_9FIRM</name>
<organism evidence="1 2">
    <name type="scientific">Desulforamulus aquiferis</name>
    <dbReference type="NCBI Taxonomy" id="1397668"/>
    <lineage>
        <taxon>Bacteria</taxon>
        <taxon>Bacillati</taxon>
        <taxon>Bacillota</taxon>
        <taxon>Clostridia</taxon>
        <taxon>Eubacteriales</taxon>
        <taxon>Peptococcaceae</taxon>
        <taxon>Desulforamulus</taxon>
    </lineage>
</organism>
<dbReference type="EMBL" id="JARPTC010000007">
    <property type="protein sequence ID" value="MDO7786765.1"/>
    <property type="molecule type" value="Genomic_DNA"/>
</dbReference>
<dbReference type="SMART" id="SM00938">
    <property type="entry name" value="P-II"/>
    <property type="match status" value="1"/>
</dbReference>
<comment type="caution">
    <text evidence="1">The sequence shown here is derived from an EMBL/GenBank/DDBJ whole genome shotgun (WGS) entry which is preliminary data.</text>
</comment>
<dbReference type="InterPro" id="IPR015867">
    <property type="entry name" value="N-reg_PII/ATP_PRibTrfase_C"/>
</dbReference>
<reference evidence="1" key="2">
    <citation type="submission" date="2023-03" db="EMBL/GenBank/DDBJ databases">
        <authorList>
            <person name="Zhang Z."/>
        </authorList>
    </citation>
    <scope>NUCLEOTIDE SEQUENCE</scope>
    <source>
        <strain evidence="1">DSA</strain>
    </source>
</reference>
<evidence type="ECO:0000313" key="1">
    <source>
        <dbReference type="EMBL" id="MDO7786765.1"/>
    </source>
</evidence>
<proteinExistence type="predicted"/>